<keyword evidence="3" id="KW-1185">Reference proteome</keyword>
<feature type="compositionally biased region" description="Low complexity" evidence="1">
    <location>
        <begin position="32"/>
        <end position="44"/>
    </location>
</feature>
<organism evidence="2 3">
    <name type="scientific">Mycena belliarum</name>
    <dbReference type="NCBI Taxonomy" id="1033014"/>
    <lineage>
        <taxon>Eukaryota</taxon>
        <taxon>Fungi</taxon>
        <taxon>Dikarya</taxon>
        <taxon>Basidiomycota</taxon>
        <taxon>Agaricomycotina</taxon>
        <taxon>Agaricomycetes</taxon>
        <taxon>Agaricomycetidae</taxon>
        <taxon>Agaricales</taxon>
        <taxon>Marasmiineae</taxon>
        <taxon>Mycenaceae</taxon>
        <taxon>Mycena</taxon>
    </lineage>
</organism>
<gene>
    <name evidence="2" type="ORF">B0H15DRAFT_819915</name>
</gene>
<dbReference type="EMBL" id="JARJCN010000007">
    <property type="protein sequence ID" value="KAJ7099337.1"/>
    <property type="molecule type" value="Genomic_DNA"/>
</dbReference>
<protein>
    <submittedName>
        <fullName evidence="2">Uncharacterized protein</fullName>
    </submittedName>
</protein>
<evidence type="ECO:0000313" key="2">
    <source>
        <dbReference type="EMBL" id="KAJ7099337.1"/>
    </source>
</evidence>
<sequence>MAEVPATFSQPFSRRNDLSSPRLRHTGPRIQSSTTETTNSTETTMHLHFEDISSRSINPRGRPETDLQHEVNDENQTLLHGTCRGDQSIGHQQPLPRENTIPPSVPPEHPYFPLSIAAHTQHWTENAGLPNGPELARNEALPRQSALERDVPVEDFFRPDPATDRAAAKAGDCRRMARTMLERLEPCEPFLNVSQSTDSCRALERIFASMGATLQPSQSRHDCAPPGVCAHEAWHARHTSKLGELAHRFEHFIVDFDKDPPSPRSTSDLATKLARHVDEFQRLQSGLQRSWIRLGFAVADMALQQSSNAMLAAELDLAALRLANTNLRIRRESLRGELRATRVAL</sequence>
<dbReference type="Proteomes" id="UP001222325">
    <property type="component" value="Unassembled WGS sequence"/>
</dbReference>
<feature type="region of interest" description="Disordered" evidence="1">
    <location>
        <begin position="1"/>
        <end position="67"/>
    </location>
</feature>
<evidence type="ECO:0000256" key="1">
    <source>
        <dbReference type="SAM" id="MobiDB-lite"/>
    </source>
</evidence>
<dbReference type="AlphaFoldDB" id="A0AAD6XTU4"/>
<name>A0AAD6XTU4_9AGAR</name>
<comment type="caution">
    <text evidence="2">The sequence shown here is derived from an EMBL/GenBank/DDBJ whole genome shotgun (WGS) entry which is preliminary data.</text>
</comment>
<proteinExistence type="predicted"/>
<evidence type="ECO:0000313" key="3">
    <source>
        <dbReference type="Proteomes" id="UP001222325"/>
    </source>
</evidence>
<accession>A0AAD6XTU4</accession>
<reference evidence="2" key="1">
    <citation type="submission" date="2023-03" db="EMBL/GenBank/DDBJ databases">
        <title>Massive genome expansion in bonnet fungi (Mycena s.s.) driven by repeated elements and novel gene families across ecological guilds.</title>
        <authorList>
            <consortium name="Lawrence Berkeley National Laboratory"/>
            <person name="Harder C.B."/>
            <person name="Miyauchi S."/>
            <person name="Viragh M."/>
            <person name="Kuo A."/>
            <person name="Thoen E."/>
            <person name="Andreopoulos B."/>
            <person name="Lu D."/>
            <person name="Skrede I."/>
            <person name="Drula E."/>
            <person name="Henrissat B."/>
            <person name="Morin E."/>
            <person name="Kohler A."/>
            <person name="Barry K."/>
            <person name="LaButti K."/>
            <person name="Morin E."/>
            <person name="Salamov A."/>
            <person name="Lipzen A."/>
            <person name="Mereny Z."/>
            <person name="Hegedus B."/>
            <person name="Baldrian P."/>
            <person name="Stursova M."/>
            <person name="Weitz H."/>
            <person name="Taylor A."/>
            <person name="Grigoriev I.V."/>
            <person name="Nagy L.G."/>
            <person name="Martin F."/>
            <person name="Kauserud H."/>
        </authorList>
    </citation>
    <scope>NUCLEOTIDE SEQUENCE</scope>
    <source>
        <strain evidence="2">CBHHK173m</strain>
    </source>
</reference>